<organism evidence="2 3">
    <name type="scientific">Cryobacterium breve</name>
    <dbReference type="NCBI Taxonomy" id="1259258"/>
    <lineage>
        <taxon>Bacteria</taxon>
        <taxon>Bacillati</taxon>
        <taxon>Actinomycetota</taxon>
        <taxon>Actinomycetes</taxon>
        <taxon>Micrococcales</taxon>
        <taxon>Microbacteriaceae</taxon>
        <taxon>Cryobacterium</taxon>
    </lineage>
</organism>
<feature type="compositionally biased region" description="Basic and acidic residues" evidence="1">
    <location>
        <begin position="129"/>
        <end position="138"/>
    </location>
</feature>
<reference evidence="2 3" key="1">
    <citation type="submission" date="2021-05" db="EMBL/GenBank/DDBJ databases">
        <authorList>
            <person name="Kumar R."/>
            <person name="Kumar A."/>
            <person name="Mukhia S."/>
        </authorList>
    </citation>
    <scope>NUCLEOTIDE SEQUENCE [LARGE SCALE GENOMIC DNA]</scope>
    <source>
        <strain evidence="2 3">ERMR7:08</strain>
    </source>
</reference>
<sequence length="312" mass="34747">MLFGPGPEQLPQPTPSPEDVARLLDTVPLAEPSEGAMLLSLTAAVDGARYWQEPDGEDLLAVAPALHAALARIATSILASPHARWWATPLDSEQWAITFVEADAPHPAAKNGVRHTLEQWRAAQLEEETTAKRERPTDPRAPWSGTWWSTPPAALTRTTRSLDGWGPVGLRLIEDGFGWESATAEQIVVPRDAQVYEIDGPTAWANLCRRYPLEVTASRRHDWYRATGRIGRWAIPDWTQVQHDIDAVHLSAGGYLTTSGRAIAVQDDLATVLAGWNPDQTYWFRDVIRRASTHKAWIYDQKAENWELSTAR</sequence>
<evidence type="ECO:0000313" key="2">
    <source>
        <dbReference type="EMBL" id="WBM80255.1"/>
    </source>
</evidence>
<accession>A0ABY7NF70</accession>
<dbReference type="Proteomes" id="UP001212421">
    <property type="component" value="Chromosome"/>
</dbReference>
<dbReference type="EMBL" id="CP075584">
    <property type="protein sequence ID" value="WBM80255.1"/>
    <property type="molecule type" value="Genomic_DNA"/>
</dbReference>
<evidence type="ECO:0000313" key="3">
    <source>
        <dbReference type="Proteomes" id="UP001212421"/>
    </source>
</evidence>
<proteinExistence type="predicted"/>
<evidence type="ECO:0000256" key="1">
    <source>
        <dbReference type="SAM" id="MobiDB-lite"/>
    </source>
</evidence>
<dbReference type="RefSeq" id="WP_281534891.1">
    <property type="nucleotide sequence ID" value="NZ_CP075584.1"/>
</dbReference>
<protein>
    <submittedName>
        <fullName evidence="2">Uncharacterized protein</fullName>
    </submittedName>
</protein>
<name>A0ABY7NF70_9MICO</name>
<keyword evidence="3" id="KW-1185">Reference proteome</keyword>
<feature type="region of interest" description="Disordered" evidence="1">
    <location>
        <begin position="127"/>
        <end position="149"/>
    </location>
</feature>
<gene>
    <name evidence="2" type="ORF">KIV56_01425</name>
</gene>